<dbReference type="SUPFAM" id="SSF51197">
    <property type="entry name" value="Clavaminate synthase-like"/>
    <property type="match status" value="1"/>
</dbReference>
<reference evidence="4 5" key="1">
    <citation type="journal article" date="2018" name="IMA Fungus">
        <title>IMA Genome-F 9: Draft genome sequence of Annulohypoxylon stygium, Aspergillus mulundensis, Berkeleyomyces basicola (syn. Thielaviopsis basicola), Ceratocystis smalleyi, two Cercospora beticola strains, Coleophoma cylindrospora, Fusarium fracticaudum, Phialophora cf. hyalina, and Morchella septimelata.</title>
        <authorList>
            <person name="Wingfield B.D."/>
            <person name="Bills G.F."/>
            <person name="Dong Y."/>
            <person name="Huang W."/>
            <person name="Nel W.J."/>
            <person name="Swalarsk-Parry B.S."/>
            <person name="Vaghefi N."/>
            <person name="Wilken P.M."/>
            <person name="An Z."/>
            <person name="de Beer Z.W."/>
            <person name="De Vos L."/>
            <person name="Chen L."/>
            <person name="Duong T.A."/>
            <person name="Gao Y."/>
            <person name="Hammerbacher A."/>
            <person name="Kikkert J.R."/>
            <person name="Li Y."/>
            <person name="Li H."/>
            <person name="Li K."/>
            <person name="Li Q."/>
            <person name="Liu X."/>
            <person name="Ma X."/>
            <person name="Naidoo K."/>
            <person name="Pethybridge S.J."/>
            <person name="Sun J."/>
            <person name="Steenkamp E.T."/>
            <person name="van der Nest M.A."/>
            <person name="van Wyk S."/>
            <person name="Wingfield M.J."/>
            <person name="Xiong C."/>
            <person name="Yue Q."/>
            <person name="Zhang X."/>
        </authorList>
    </citation>
    <scope>NUCLEOTIDE SEQUENCE [LARGE SCALE GENOMIC DNA]</scope>
    <source>
        <strain evidence="4 5">BP6252</strain>
    </source>
</reference>
<dbReference type="PRINTS" id="PR00682">
    <property type="entry name" value="IPNSYNTHASE"/>
</dbReference>
<dbReference type="Pfam" id="PF14226">
    <property type="entry name" value="DIOX_N"/>
    <property type="match status" value="1"/>
</dbReference>
<dbReference type="InterPro" id="IPR050231">
    <property type="entry name" value="Iron_ascorbate_oxido_reductase"/>
</dbReference>
<keyword evidence="2" id="KW-0408">Iron</keyword>
<evidence type="ECO:0000313" key="5">
    <source>
        <dbReference type="Proteomes" id="UP000256645"/>
    </source>
</evidence>
<keyword evidence="5" id="KW-1185">Reference proteome</keyword>
<evidence type="ECO:0000313" key="4">
    <source>
        <dbReference type="EMBL" id="RDW65965.1"/>
    </source>
</evidence>
<protein>
    <submittedName>
        <fullName evidence="4">Putative gibberellin 20 oxidase</fullName>
    </submittedName>
</protein>
<dbReference type="GO" id="GO:0016491">
    <property type="term" value="F:oxidoreductase activity"/>
    <property type="evidence" value="ECO:0007669"/>
    <property type="project" value="UniProtKB-KW"/>
</dbReference>
<sequence>MEPIEVAEQVSIPVVDISGYLSGDPIAKNRVAKEIRDAYENQGFLQVIGHKVSSDIQNRYLAAVTEFFALPLSEKEKVAQSKSKCNRGYERIGGQKLDELDEDATPDQKEGFSIRQERPLGRFLEGPNQWPETLPHLKDIFMEYFDSVHQLSKIMFRLIALSLGLAEDHFDYFASDPNGICLCRAHHYPPSPKDSDSRTRGVGAHTDFGALTLLLQDTVGGLEVLHKPTSTWHAVTPIQGAYVVNIGDLMQIWTNNRYKSTMHRVISPLSDRDRYSSAFFNDGALDLIVECIPTCLKPGEKPMYSPVRVEDHCIKRYQQSYGAGGTTITV</sequence>
<dbReference type="Pfam" id="PF03171">
    <property type="entry name" value="2OG-FeII_Oxy"/>
    <property type="match status" value="1"/>
</dbReference>
<organism evidence="4 5">
    <name type="scientific">Coleophoma cylindrospora</name>
    <dbReference type="NCBI Taxonomy" id="1849047"/>
    <lineage>
        <taxon>Eukaryota</taxon>
        <taxon>Fungi</taxon>
        <taxon>Dikarya</taxon>
        <taxon>Ascomycota</taxon>
        <taxon>Pezizomycotina</taxon>
        <taxon>Leotiomycetes</taxon>
        <taxon>Helotiales</taxon>
        <taxon>Dermateaceae</taxon>
        <taxon>Coleophoma</taxon>
    </lineage>
</organism>
<dbReference type="PANTHER" id="PTHR47990">
    <property type="entry name" value="2-OXOGLUTARATE (2OG) AND FE(II)-DEPENDENT OXYGENASE SUPERFAMILY PROTEIN-RELATED"/>
    <property type="match status" value="1"/>
</dbReference>
<dbReference type="InterPro" id="IPR027443">
    <property type="entry name" value="IPNS-like_sf"/>
</dbReference>
<dbReference type="STRING" id="1849047.A0A3D8QW15"/>
<accession>A0A3D8QW15</accession>
<evidence type="ECO:0000256" key="2">
    <source>
        <dbReference type="RuleBase" id="RU003682"/>
    </source>
</evidence>
<dbReference type="InterPro" id="IPR005123">
    <property type="entry name" value="Oxoglu/Fe-dep_dioxygenase_dom"/>
</dbReference>
<gene>
    <name evidence="4" type="ORF">BP6252_09600</name>
</gene>
<evidence type="ECO:0000259" key="3">
    <source>
        <dbReference type="PROSITE" id="PS51471"/>
    </source>
</evidence>
<dbReference type="Proteomes" id="UP000256645">
    <property type="component" value="Unassembled WGS sequence"/>
</dbReference>
<dbReference type="PROSITE" id="PS51471">
    <property type="entry name" value="FE2OG_OXY"/>
    <property type="match status" value="1"/>
</dbReference>
<dbReference type="Gene3D" id="2.60.120.330">
    <property type="entry name" value="B-lactam Antibiotic, Isopenicillin N Synthase, Chain"/>
    <property type="match status" value="1"/>
</dbReference>
<dbReference type="OrthoDB" id="288590at2759"/>
<dbReference type="InterPro" id="IPR026992">
    <property type="entry name" value="DIOX_N"/>
</dbReference>
<feature type="domain" description="Fe2OG dioxygenase" evidence="3">
    <location>
        <begin position="179"/>
        <end position="283"/>
    </location>
</feature>
<keyword evidence="2" id="KW-0560">Oxidoreductase</keyword>
<dbReference type="GO" id="GO:0046872">
    <property type="term" value="F:metal ion binding"/>
    <property type="evidence" value="ECO:0007669"/>
    <property type="project" value="UniProtKB-KW"/>
</dbReference>
<dbReference type="GO" id="GO:0044283">
    <property type="term" value="P:small molecule biosynthetic process"/>
    <property type="evidence" value="ECO:0007669"/>
    <property type="project" value="UniProtKB-ARBA"/>
</dbReference>
<dbReference type="AlphaFoldDB" id="A0A3D8QW15"/>
<dbReference type="EMBL" id="PDLM01000011">
    <property type="protein sequence ID" value="RDW65965.1"/>
    <property type="molecule type" value="Genomic_DNA"/>
</dbReference>
<keyword evidence="2" id="KW-0479">Metal-binding</keyword>
<evidence type="ECO:0000256" key="1">
    <source>
        <dbReference type="ARBA" id="ARBA00008056"/>
    </source>
</evidence>
<comment type="similarity">
    <text evidence="1 2">Belongs to the iron/ascorbate-dependent oxidoreductase family.</text>
</comment>
<comment type="caution">
    <text evidence="4">The sequence shown here is derived from an EMBL/GenBank/DDBJ whole genome shotgun (WGS) entry which is preliminary data.</text>
</comment>
<name>A0A3D8QW15_9HELO</name>
<proteinExistence type="inferred from homology"/>
<dbReference type="InterPro" id="IPR044861">
    <property type="entry name" value="IPNS-like_FE2OG_OXY"/>
</dbReference>